<comment type="caution">
    <text evidence="1">The sequence shown here is derived from an EMBL/GenBank/DDBJ whole genome shotgun (WGS) entry which is preliminary data.</text>
</comment>
<protein>
    <submittedName>
        <fullName evidence="1">Uncharacterized protein</fullName>
    </submittedName>
</protein>
<name>A0ACB6QHT1_9PLEO</name>
<dbReference type="EMBL" id="MU003526">
    <property type="protein sequence ID" value="KAF2466133.1"/>
    <property type="molecule type" value="Genomic_DNA"/>
</dbReference>
<proteinExistence type="predicted"/>
<accession>A0ACB6QHT1</accession>
<evidence type="ECO:0000313" key="2">
    <source>
        <dbReference type="Proteomes" id="UP000799755"/>
    </source>
</evidence>
<organism evidence="1 2">
    <name type="scientific">Lindgomyces ingoldianus</name>
    <dbReference type="NCBI Taxonomy" id="673940"/>
    <lineage>
        <taxon>Eukaryota</taxon>
        <taxon>Fungi</taxon>
        <taxon>Dikarya</taxon>
        <taxon>Ascomycota</taxon>
        <taxon>Pezizomycotina</taxon>
        <taxon>Dothideomycetes</taxon>
        <taxon>Pleosporomycetidae</taxon>
        <taxon>Pleosporales</taxon>
        <taxon>Lindgomycetaceae</taxon>
        <taxon>Lindgomyces</taxon>
    </lineage>
</organism>
<gene>
    <name evidence="1" type="ORF">BDR25DRAFT_345727</name>
</gene>
<evidence type="ECO:0000313" key="1">
    <source>
        <dbReference type="EMBL" id="KAF2466133.1"/>
    </source>
</evidence>
<reference evidence="1" key="1">
    <citation type="journal article" date="2020" name="Stud. Mycol.">
        <title>101 Dothideomycetes genomes: a test case for predicting lifestyles and emergence of pathogens.</title>
        <authorList>
            <person name="Haridas S."/>
            <person name="Albert R."/>
            <person name="Binder M."/>
            <person name="Bloem J."/>
            <person name="Labutti K."/>
            <person name="Salamov A."/>
            <person name="Andreopoulos B."/>
            <person name="Baker S."/>
            <person name="Barry K."/>
            <person name="Bills G."/>
            <person name="Bluhm B."/>
            <person name="Cannon C."/>
            <person name="Castanera R."/>
            <person name="Culley D."/>
            <person name="Daum C."/>
            <person name="Ezra D."/>
            <person name="Gonzalez J."/>
            <person name="Henrissat B."/>
            <person name="Kuo A."/>
            <person name="Liang C."/>
            <person name="Lipzen A."/>
            <person name="Lutzoni F."/>
            <person name="Magnuson J."/>
            <person name="Mondo S."/>
            <person name="Nolan M."/>
            <person name="Ohm R."/>
            <person name="Pangilinan J."/>
            <person name="Park H.-J."/>
            <person name="Ramirez L."/>
            <person name="Alfaro M."/>
            <person name="Sun H."/>
            <person name="Tritt A."/>
            <person name="Yoshinaga Y."/>
            <person name="Zwiers L.-H."/>
            <person name="Turgeon B."/>
            <person name="Goodwin S."/>
            <person name="Spatafora J."/>
            <person name="Crous P."/>
            <person name="Grigoriev I."/>
        </authorList>
    </citation>
    <scope>NUCLEOTIDE SEQUENCE</scope>
    <source>
        <strain evidence="1">ATCC 200398</strain>
    </source>
</reference>
<dbReference type="Proteomes" id="UP000799755">
    <property type="component" value="Unassembled WGS sequence"/>
</dbReference>
<sequence length="150" mass="16484">MKFFTTFTTAALMATVSSLAVETRNTASSNIDLGVMELPVIPQLSSNETATGVSKRDVNLMKRESMIVDVWADDNFSGRHEALSSDLNHCYGLGNGWNDIISSLRVQSGYGCVFYVDSNCKGNTLTVRGDTPYLRTIGWSDVISSYLCYK</sequence>
<keyword evidence="2" id="KW-1185">Reference proteome</keyword>